<keyword evidence="2" id="KW-1185">Reference proteome</keyword>
<protein>
    <recommendedName>
        <fullName evidence="3">DUF1127 domain-containing protein</fullName>
    </recommendedName>
</protein>
<organism evidence="1 2">
    <name type="scientific">Pseudorhizobium tarimense</name>
    <dbReference type="NCBI Taxonomy" id="1079109"/>
    <lineage>
        <taxon>Bacteria</taxon>
        <taxon>Pseudomonadati</taxon>
        <taxon>Pseudomonadota</taxon>
        <taxon>Alphaproteobacteria</taxon>
        <taxon>Hyphomicrobiales</taxon>
        <taxon>Rhizobiaceae</taxon>
        <taxon>Rhizobium/Agrobacterium group</taxon>
        <taxon>Pseudorhizobium</taxon>
    </lineage>
</organism>
<evidence type="ECO:0000313" key="1">
    <source>
        <dbReference type="EMBL" id="MET3586178.1"/>
    </source>
</evidence>
<accession>A0ABV2H6L3</accession>
<name>A0ABV2H6L3_9HYPH</name>
<comment type="caution">
    <text evidence="1">The sequence shown here is derived from an EMBL/GenBank/DDBJ whole genome shotgun (WGS) entry which is preliminary data.</text>
</comment>
<evidence type="ECO:0000313" key="2">
    <source>
        <dbReference type="Proteomes" id="UP001549031"/>
    </source>
</evidence>
<evidence type="ECO:0008006" key="3">
    <source>
        <dbReference type="Google" id="ProtNLM"/>
    </source>
</evidence>
<proteinExistence type="predicted"/>
<gene>
    <name evidence="1" type="ORF">ABID21_002295</name>
</gene>
<dbReference type="Proteomes" id="UP001549031">
    <property type="component" value="Unassembled WGS sequence"/>
</dbReference>
<dbReference type="EMBL" id="JBEPLJ010000008">
    <property type="protein sequence ID" value="MET3586178.1"/>
    <property type="molecule type" value="Genomic_DNA"/>
</dbReference>
<sequence>MLIIQLVRSRVTAHHTLTFLQRKWAQMSILDSLSYDLRKVRFYPPRPAGLLFMLAPPRRPRKRIDLEDLSEDVLRDIGLRDGRSIQKDAGRRRAWREALFTFPPRSL</sequence>
<reference evidence="1 2" key="1">
    <citation type="submission" date="2024-06" db="EMBL/GenBank/DDBJ databases">
        <title>Genomic Encyclopedia of Type Strains, Phase IV (KMG-IV): sequencing the most valuable type-strain genomes for metagenomic binning, comparative biology and taxonomic classification.</title>
        <authorList>
            <person name="Goeker M."/>
        </authorList>
    </citation>
    <scope>NUCLEOTIDE SEQUENCE [LARGE SCALE GENOMIC DNA]</scope>
    <source>
        <strain evidence="1 2">DSM 105042</strain>
    </source>
</reference>